<name>A0A3M7KR90_AUXPR</name>
<accession>A0A3M7KR90</accession>
<protein>
    <submittedName>
        <fullName evidence="1">Uncharacterized protein</fullName>
    </submittedName>
</protein>
<dbReference type="Proteomes" id="UP000279271">
    <property type="component" value="Unassembled WGS sequence"/>
</dbReference>
<reference evidence="2" key="1">
    <citation type="journal article" date="2018" name="Algal Res.">
        <title>Characterization of plant carbon substrate utilization by Auxenochlorella protothecoides.</title>
        <authorList>
            <person name="Vogler B.W."/>
            <person name="Starkenburg S.R."/>
            <person name="Sudasinghe N."/>
            <person name="Schambach J.Y."/>
            <person name="Rollin J.A."/>
            <person name="Pattathil S."/>
            <person name="Barry A.N."/>
        </authorList>
    </citation>
    <scope>NUCLEOTIDE SEQUENCE [LARGE SCALE GENOMIC DNA]</scope>
    <source>
        <strain evidence="2">UTEX 25</strain>
    </source>
</reference>
<evidence type="ECO:0000313" key="1">
    <source>
        <dbReference type="EMBL" id="RMZ53051.1"/>
    </source>
</evidence>
<organism evidence="1 2">
    <name type="scientific">Auxenochlorella protothecoides</name>
    <name type="common">Green microalga</name>
    <name type="synonym">Chlorella protothecoides</name>
    <dbReference type="NCBI Taxonomy" id="3075"/>
    <lineage>
        <taxon>Eukaryota</taxon>
        <taxon>Viridiplantae</taxon>
        <taxon>Chlorophyta</taxon>
        <taxon>core chlorophytes</taxon>
        <taxon>Trebouxiophyceae</taxon>
        <taxon>Chlorellales</taxon>
        <taxon>Chlorellaceae</taxon>
        <taxon>Auxenochlorella</taxon>
    </lineage>
</organism>
<sequence length="104" mass="11632">MKQLRQDSKKSIVFYPDIGHSGHSDATFHCLRLSQRAVDLMEALLAINPAFRNPSIVASVREAALRKAGISLAVYTNVTDHLAFQQHHPNLHQRDCSITNKEIA</sequence>
<comment type="caution">
    <text evidence="1">The sequence shown here is derived from an EMBL/GenBank/DDBJ whole genome shotgun (WGS) entry which is preliminary data.</text>
</comment>
<dbReference type="AlphaFoldDB" id="A0A3M7KR90"/>
<gene>
    <name evidence="1" type="ORF">APUTEX25_001170</name>
</gene>
<feature type="non-terminal residue" evidence="1">
    <location>
        <position position="1"/>
    </location>
</feature>
<dbReference type="EMBL" id="QOKY01000202">
    <property type="protein sequence ID" value="RMZ53051.1"/>
    <property type="molecule type" value="Genomic_DNA"/>
</dbReference>
<proteinExistence type="predicted"/>
<feature type="non-terminal residue" evidence="1">
    <location>
        <position position="104"/>
    </location>
</feature>
<evidence type="ECO:0000313" key="2">
    <source>
        <dbReference type="Proteomes" id="UP000279271"/>
    </source>
</evidence>